<dbReference type="SFLD" id="SFLDG01152">
    <property type="entry name" value="Main.3:_Omega-_and_Tau-like"/>
    <property type="match status" value="1"/>
</dbReference>
<dbReference type="InterPro" id="IPR036249">
    <property type="entry name" value="Thioredoxin-like_sf"/>
</dbReference>
<dbReference type="InterPro" id="IPR004046">
    <property type="entry name" value="GST_C"/>
</dbReference>
<dbReference type="PANTHER" id="PTHR11260:SF788">
    <property type="entry name" value="GLUTATHIONE TRANSFERASE"/>
    <property type="match status" value="1"/>
</dbReference>
<dbReference type="PANTHER" id="PTHR11260">
    <property type="entry name" value="GLUTATHIONE S-TRANSFERASE, GST, SUPERFAMILY, GST DOMAIN CONTAINING"/>
    <property type="match status" value="1"/>
</dbReference>
<dbReference type="SFLD" id="SFLDG00358">
    <property type="entry name" value="Main_(cytGST)"/>
    <property type="match status" value="1"/>
</dbReference>
<dbReference type="Pfam" id="PF00043">
    <property type="entry name" value="GST_C"/>
    <property type="match status" value="1"/>
</dbReference>
<dbReference type="STRING" id="200361.A0A452YNU7"/>
<proteinExistence type="inferred from homology"/>
<keyword evidence="2" id="KW-0808">Transferase</keyword>
<dbReference type="GO" id="GO:0005737">
    <property type="term" value="C:cytoplasm"/>
    <property type="evidence" value="ECO:0007669"/>
    <property type="project" value="TreeGrafter"/>
</dbReference>
<dbReference type="PROSITE" id="PS50405">
    <property type="entry name" value="GST_CTER"/>
    <property type="match status" value="1"/>
</dbReference>
<dbReference type="Gene3D" id="1.20.1050.10">
    <property type="match status" value="1"/>
</dbReference>
<dbReference type="CDD" id="cd03185">
    <property type="entry name" value="GST_C_Tau"/>
    <property type="match status" value="1"/>
</dbReference>
<evidence type="ECO:0000313" key="8">
    <source>
        <dbReference type="Proteomes" id="UP000015105"/>
    </source>
</evidence>
<evidence type="ECO:0000256" key="1">
    <source>
        <dbReference type="ARBA" id="ARBA00012452"/>
    </source>
</evidence>
<reference evidence="8" key="1">
    <citation type="journal article" date="2014" name="Science">
        <title>Ancient hybridizations among the ancestral genomes of bread wheat.</title>
        <authorList>
            <consortium name="International Wheat Genome Sequencing Consortium,"/>
            <person name="Marcussen T."/>
            <person name="Sandve S.R."/>
            <person name="Heier L."/>
            <person name="Spannagl M."/>
            <person name="Pfeifer M."/>
            <person name="Jakobsen K.S."/>
            <person name="Wulff B.B."/>
            <person name="Steuernagel B."/>
            <person name="Mayer K.F."/>
            <person name="Olsen O.A."/>
        </authorList>
    </citation>
    <scope>NUCLEOTIDE SEQUENCE [LARGE SCALE GENOMIC DNA]</scope>
    <source>
        <strain evidence="8">cv. AL8/78</strain>
    </source>
</reference>
<dbReference type="SFLD" id="SFLDS00019">
    <property type="entry name" value="Glutathione_Transferase_(cytos"/>
    <property type="match status" value="1"/>
</dbReference>
<keyword evidence="8" id="KW-1185">Reference proteome</keyword>
<dbReference type="SUPFAM" id="SSF52833">
    <property type="entry name" value="Thioredoxin-like"/>
    <property type="match status" value="1"/>
</dbReference>
<reference evidence="8" key="2">
    <citation type="journal article" date="2017" name="Nat. Plants">
        <title>The Aegilops tauschii genome reveals multiple impacts of transposons.</title>
        <authorList>
            <person name="Zhao G."/>
            <person name="Zou C."/>
            <person name="Li K."/>
            <person name="Wang K."/>
            <person name="Li T."/>
            <person name="Gao L."/>
            <person name="Zhang X."/>
            <person name="Wang H."/>
            <person name="Yang Z."/>
            <person name="Liu X."/>
            <person name="Jiang W."/>
            <person name="Mao L."/>
            <person name="Kong X."/>
            <person name="Jiao Y."/>
            <person name="Jia J."/>
        </authorList>
    </citation>
    <scope>NUCLEOTIDE SEQUENCE [LARGE SCALE GENOMIC DNA]</scope>
    <source>
        <strain evidence="8">cv. AL8/78</strain>
    </source>
</reference>
<dbReference type="CDD" id="cd03058">
    <property type="entry name" value="GST_N_Tau"/>
    <property type="match status" value="1"/>
</dbReference>
<dbReference type="GO" id="GO:0009407">
    <property type="term" value="P:toxin catabolic process"/>
    <property type="evidence" value="ECO:0007669"/>
    <property type="project" value="UniProtKB-ARBA"/>
</dbReference>
<dbReference type="InterPro" id="IPR040079">
    <property type="entry name" value="Glutathione_S-Trfase"/>
</dbReference>
<dbReference type="InterPro" id="IPR045073">
    <property type="entry name" value="Omega/Tau-like"/>
</dbReference>
<dbReference type="PROSITE" id="PS50404">
    <property type="entry name" value="GST_NTER"/>
    <property type="match status" value="1"/>
</dbReference>
<accession>A0A452YNU7</accession>
<dbReference type="AlphaFoldDB" id="A0A452YNU7"/>
<dbReference type="InterPro" id="IPR010987">
    <property type="entry name" value="Glutathione-S-Trfase_C-like"/>
</dbReference>
<comment type="similarity">
    <text evidence="3">Belongs to the GST superfamily. Tau family.</text>
</comment>
<evidence type="ECO:0000256" key="3">
    <source>
        <dbReference type="ARBA" id="ARBA00025743"/>
    </source>
</evidence>
<dbReference type="FunFam" id="1.20.1050.10:FF:000016">
    <property type="entry name" value="Glutathione S-transferase U9"/>
    <property type="match status" value="1"/>
</dbReference>
<evidence type="ECO:0000313" key="7">
    <source>
        <dbReference type="EnsemblPlants" id="AET1Gv20484000.1"/>
    </source>
</evidence>
<evidence type="ECO:0000259" key="5">
    <source>
        <dbReference type="PROSITE" id="PS50404"/>
    </source>
</evidence>
<reference evidence="7" key="4">
    <citation type="submission" date="2019-03" db="UniProtKB">
        <authorList>
            <consortium name="EnsemblPlants"/>
        </authorList>
    </citation>
    <scope>IDENTIFICATION</scope>
</reference>
<dbReference type="EC" id="2.5.1.18" evidence="1"/>
<dbReference type="GO" id="GO:0006749">
    <property type="term" value="P:glutathione metabolic process"/>
    <property type="evidence" value="ECO:0007669"/>
    <property type="project" value="InterPro"/>
</dbReference>
<dbReference type="EnsemblPlants" id="AET1Gv20484000.1">
    <property type="protein sequence ID" value="AET1Gv20484000.1"/>
    <property type="gene ID" value="AET1Gv20484000"/>
</dbReference>
<reference evidence="7" key="3">
    <citation type="journal article" date="2017" name="Nature">
        <title>Genome sequence of the progenitor of the wheat D genome Aegilops tauschii.</title>
        <authorList>
            <person name="Luo M.C."/>
            <person name="Gu Y.Q."/>
            <person name="Puiu D."/>
            <person name="Wang H."/>
            <person name="Twardziok S.O."/>
            <person name="Deal K.R."/>
            <person name="Huo N."/>
            <person name="Zhu T."/>
            <person name="Wang L."/>
            <person name="Wang Y."/>
            <person name="McGuire P.E."/>
            <person name="Liu S."/>
            <person name="Long H."/>
            <person name="Ramasamy R.K."/>
            <person name="Rodriguez J.C."/>
            <person name="Van S.L."/>
            <person name="Yuan L."/>
            <person name="Wang Z."/>
            <person name="Xia Z."/>
            <person name="Xiao L."/>
            <person name="Anderson O.D."/>
            <person name="Ouyang S."/>
            <person name="Liang Y."/>
            <person name="Zimin A.V."/>
            <person name="Pertea G."/>
            <person name="Qi P."/>
            <person name="Bennetzen J.L."/>
            <person name="Dai X."/>
            <person name="Dawson M.W."/>
            <person name="Muller H.G."/>
            <person name="Kugler K."/>
            <person name="Rivarola-Duarte L."/>
            <person name="Spannagl M."/>
            <person name="Mayer K.F.X."/>
            <person name="Lu F.H."/>
            <person name="Bevan M.W."/>
            <person name="Leroy P."/>
            <person name="Li P."/>
            <person name="You F.M."/>
            <person name="Sun Q."/>
            <person name="Liu Z."/>
            <person name="Lyons E."/>
            <person name="Wicker T."/>
            <person name="Salzberg S.L."/>
            <person name="Devos K.M."/>
            <person name="Dvorak J."/>
        </authorList>
    </citation>
    <scope>NUCLEOTIDE SEQUENCE [LARGE SCALE GENOMIC DNA]</scope>
    <source>
        <strain evidence="7">cv. AL8/78</strain>
    </source>
</reference>
<dbReference type="InterPro" id="IPR036282">
    <property type="entry name" value="Glutathione-S-Trfase_C_sf"/>
</dbReference>
<dbReference type="InterPro" id="IPR004045">
    <property type="entry name" value="Glutathione_S-Trfase_N"/>
</dbReference>
<feature type="domain" description="GST N-terminal" evidence="5">
    <location>
        <begin position="38"/>
        <end position="117"/>
    </location>
</feature>
<dbReference type="GO" id="GO:0004364">
    <property type="term" value="F:glutathione transferase activity"/>
    <property type="evidence" value="ECO:0007669"/>
    <property type="project" value="UniProtKB-EC"/>
</dbReference>
<dbReference type="InterPro" id="IPR045074">
    <property type="entry name" value="GST_C_Tau"/>
</dbReference>
<organism evidence="7 8">
    <name type="scientific">Aegilops tauschii subsp. strangulata</name>
    <name type="common">Goatgrass</name>
    <dbReference type="NCBI Taxonomy" id="200361"/>
    <lineage>
        <taxon>Eukaryota</taxon>
        <taxon>Viridiplantae</taxon>
        <taxon>Streptophyta</taxon>
        <taxon>Embryophyta</taxon>
        <taxon>Tracheophyta</taxon>
        <taxon>Spermatophyta</taxon>
        <taxon>Magnoliopsida</taxon>
        <taxon>Liliopsida</taxon>
        <taxon>Poales</taxon>
        <taxon>Poaceae</taxon>
        <taxon>BOP clade</taxon>
        <taxon>Pooideae</taxon>
        <taxon>Triticodae</taxon>
        <taxon>Triticeae</taxon>
        <taxon>Triticinae</taxon>
        <taxon>Aegilops</taxon>
    </lineage>
</organism>
<evidence type="ECO:0000256" key="2">
    <source>
        <dbReference type="ARBA" id="ARBA00022679"/>
    </source>
</evidence>
<comment type="catalytic activity">
    <reaction evidence="4">
        <text>RX + glutathione = an S-substituted glutathione + a halide anion + H(+)</text>
        <dbReference type="Rhea" id="RHEA:16437"/>
        <dbReference type="ChEBI" id="CHEBI:15378"/>
        <dbReference type="ChEBI" id="CHEBI:16042"/>
        <dbReference type="ChEBI" id="CHEBI:17792"/>
        <dbReference type="ChEBI" id="CHEBI:57925"/>
        <dbReference type="ChEBI" id="CHEBI:90779"/>
        <dbReference type="EC" id="2.5.1.18"/>
    </reaction>
</comment>
<feature type="domain" description="GST C-terminal" evidence="6">
    <location>
        <begin position="124"/>
        <end position="258"/>
    </location>
</feature>
<dbReference type="Gene3D" id="3.40.30.10">
    <property type="entry name" value="Glutaredoxin"/>
    <property type="match status" value="1"/>
</dbReference>
<dbReference type="SUPFAM" id="SSF47616">
    <property type="entry name" value="GST C-terminal domain-like"/>
    <property type="match status" value="1"/>
</dbReference>
<evidence type="ECO:0000256" key="4">
    <source>
        <dbReference type="ARBA" id="ARBA00047960"/>
    </source>
</evidence>
<dbReference type="FunFam" id="3.40.30.10:FF:000044">
    <property type="entry name" value="Glutathione S-transferase GSTU6"/>
    <property type="match status" value="1"/>
</dbReference>
<dbReference type="Gramene" id="AET1Gv20484000.1">
    <property type="protein sequence ID" value="AET1Gv20484000.1"/>
    <property type="gene ID" value="AET1Gv20484000"/>
</dbReference>
<sequence>LQSTSYRHIASAQSSMQKHHTIWKKNRQNMSSEKQETAAVRVLGRWPSPFVIRVLIVLGLKGVDHELVEEAVGNKSELLLASNPVHKMIPVLLHHGRPISESLIIVQYVDEAWASHAPALLPSDPYARAAERFWAHYVDDKFPTAIRVLRGRLDGDKDEAAAQVCAALQRLEVAFVECGQGKDYFGGDNVGYLDIALGSHLGWVRAVERIAEIRLLDAAKVPKLAAWADRFCAHPAVADAMPDVDRFVEFSLKNDGALKAASANSK</sequence>
<protein>
    <recommendedName>
        <fullName evidence="1">glutathione transferase</fullName>
        <ecNumber evidence="1">2.5.1.18</ecNumber>
    </recommendedName>
</protein>
<name>A0A452YNU7_AEGTS</name>
<dbReference type="Pfam" id="PF02798">
    <property type="entry name" value="GST_N"/>
    <property type="match status" value="1"/>
</dbReference>
<dbReference type="Proteomes" id="UP000015105">
    <property type="component" value="Chromosome 1D"/>
</dbReference>
<evidence type="ECO:0000259" key="6">
    <source>
        <dbReference type="PROSITE" id="PS50405"/>
    </source>
</evidence>
<reference evidence="7" key="5">
    <citation type="journal article" date="2021" name="G3 (Bethesda)">
        <title>Aegilops tauschii genome assembly Aet v5.0 features greater sequence contiguity and improved annotation.</title>
        <authorList>
            <person name="Wang L."/>
            <person name="Zhu T."/>
            <person name="Rodriguez J.C."/>
            <person name="Deal K.R."/>
            <person name="Dubcovsky J."/>
            <person name="McGuire P.E."/>
            <person name="Lux T."/>
            <person name="Spannagl M."/>
            <person name="Mayer K.F.X."/>
            <person name="Baldrich P."/>
            <person name="Meyers B.C."/>
            <person name="Huo N."/>
            <person name="Gu Y.Q."/>
            <person name="Zhou H."/>
            <person name="Devos K.M."/>
            <person name="Bennetzen J.L."/>
            <person name="Unver T."/>
            <person name="Budak H."/>
            <person name="Gulick P.J."/>
            <person name="Galiba G."/>
            <person name="Kalapos B."/>
            <person name="Nelson D.R."/>
            <person name="Li P."/>
            <person name="You F.M."/>
            <person name="Luo M.C."/>
            <person name="Dvorak J."/>
        </authorList>
    </citation>
    <scope>NUCLEOTIDE SEQUENCE [LARGE SCALE GENOMIC DNA]</scope>
    <source>
        <strain evidence="7">cv. AL8/78</strain>
    </source>
</reference>